<proteinExistence type="predicted"/>
<evidence type="ECO:0000256" key="1">
    <source>
        <dbReference type="SAM" id="MobiDB-lite"/>
    </source>
</evidence>
<sequence>MDERTPLSGACSCGRNHYFIQVPSNSLENLQVLYDDRAEHTLSLRVPLAQIHSTTYAFFPDEAPSTIRRVFTPHHAPRTKRHFCGLCGTSISHWSEETSEEAEWIYMNIGSLRRDSMERLEDAGLLRGLGSENNEMAQMATGGSRQVANLGQGREVRGTPWFEEMIQGSELGRIKRRRGGETSSDGRTKVEWEISEFGSGDGDVPVASTSKRKLGSVDHGDDVEMRSG</sequence>
<accession>A0A8H6CNN9</accession>
<organism evidence="2 3">
    <name type="scientific">Letharia lupina</name>
    <dbReference type="NCBI Taxonomy" id="560253"/>
    <lineage>
        <taxon>Eukaryota</taxon>
        <taxon>Fungi</taxon>
        <taxon>Dikarya</taxon>
        <taxon>Ascomycota</taxon>
        <taxon>Pezizomycotina</taxon>
        <taxon>Lecanoromycetes</taxon>
        <taxon>OSLEUM clade</taxon>
        <taxon>Lecanoromycetidae</taxon>
        <taxon>Lecanorales</taxon>
        <taxon>Lecanorineae</taxon>
        <taxon>Parmeliaceae</taxon>
        <taxon>Letharia</taxon>
    </lineage>
</organism>
<dbReference type="Gene3D" id="2.170.150.70">
    <property type="match status" value="1"/>
</dbReference>
<dbReference type="Proteomes" id="UP000593566">
    <property type="component" value="Unassembled WGS sequence"/>
</dbReference>
<reference evidence="2 3" key="1">
    <citation type="journal article" date="2020" name="Genomics">
        <title>Complete, high-quality genomes from long-read metagenomic sequencing of two wolf lichen thalli reveals enigmatic genome architecture.</title>
        <authorList>
            <person name="McKenzie S.K."/>
            <person name="Walston R.F."/>
            <person name="Allen J.L."/>
        </authorList>
    </citation>
    <scope>NUCLEOTIDE SEQUENCE [LARGE SCALE GENOMIC DNA]</scope>
    <source>
        <strain evidence="2">WasteWater1</strain>
    </source>
</reference>
<evidence type="ECO:0008006" key="4">
    <source>
        <dbReference type="Google" id="ProtNLM"/>
    </source>
</evidence>
<feature type="region of interest" description="Disordered" evidence="1">
    <location>
        <begin position="173"/>
        <end position="228"/>
    </location>
</feature>
<comment type="caution">
    <text evidence="2">The sequence shown here is derived from an EMBL/GenBank/DDBJ whole genome shotgun (WGS) entry which is preliminary data.</text>
</comment>
<dbReference type="RefSeq" id="XP_037155109.1">
    <property type="nucleotide sequence ID" value="XM_037300283.1"/>
</dbReference>
<gene>
    <name evidence="2" type="ORF">HO133_009422</name>
</gene>
<dbReference type="AlphaFoldDB" id="A0A8H6CNN9"/>
<name>A0A8H6CNN9_9LECA</name>
<dbReference type="EMBL" id="JACCJB010000006">
    <property type="protein sequence ID" value="KAF6226556.1"/>
    <property type="molecule type" value="Genomic_DNA"/>
</dbReference>
<keyword evidence="3" id="KW-1185">Reference proteome</keyword>
<evidence type="ECO:0000313" key="2">
    <source>
        <dbReference type="EMBL" id="KAF6226556.1"/>
    </source>
</evidence>
<dbReference type="GeneID" id="59337817"/>
<evidence type="ECO:0000313" key="3">
    <source>
        <dbReference type="Proteomes" id="UP000593566"/>
    </source>
</evidence>
<protein>
    <recommendedName>
        <fullName evidence="4">CENP-V/GFA domain-containing protein</fullName>
    </recommendedName>
</protein>
<feature type="compositionally biased region" description="Basic and acidic residues" evidence="1">
    <location>
        <begin position="215"/>
        <end position="228"/>
    </location>
</feature>